<dbReference type="HOGENOM" id="CLU_2663662_0_0_10"/>
<accession>I3Z0H6</accession>
<evidence type="ECO:0000256" key="1">
    <source>
        <dbReference type="SAM" id="Phobius"/>
    </source>
</evidence>
<dbReference type="Proteomes" id="UP000006050">
    <property type="component" value="Chromosome"/>
</dbReference>
<keyword evidence="1" id="KW-0812">Transmembrane</keyword>
<dbReference type="EMBL" id="CP003281">
    <property type="protein sequence ID" value="AFL82744.1"/>
    <property type="molecule type" value="Genomic_DNA"/>
</dbReference>
<dbReference type="STRING" id="866536.Belba_0073"/>
<dbReference type="AlphaFoldDB" id="I3Z0H6"/>
<evidence type="ECO:0000313" key="2">
    <source>
        <dbReference type="EMBL" id="AFL82744.1"/>
    </source>
</evidence>
<organism evidence="2 3">
    <name type="scientific">Belliella baltica (strain DSM 15883 / CIP 108006 / LMG 21964 / BA134)</name>
    <dbReference type="NCBI Taxonomy" id="866536"/>
    <lineage>
        <taxon>Bacteria</taxon>
        <taxon>Pseudomonadati</taxon>
        <taxon>Bacteroidota</taxon>
        <taxon>Cytophagia</taxon>
        <taxon>Cytophagales</taxon>
        <taxon>Cyclobacteriaceae</taxon>
        <taxon>Belliella</taxon>
    </lineage>
</organism>
<name>I3Z0H6_BELBD</name>
<protein>
    <submittedName>
        <fullName evidence="2">Uncharacterized protein</fullName>
    </submittedName>
</protein>
<gene>
    <name evidence="2" type="ordered locus">Belba_0073</name>
</gene>
<dbReference type="eggNOG" id="ENOG502ZXP4">
    <property type="taxonomic scope" value="Bacteria"/>
</dbReference>
<dbReference type="OrthoDB" id="9958667at2"/>
<proteinExistence type="predicted"/>
<keyword evidence="1" id="KW-1133">Transmembrane helix</keyword>
<keyword evidence="3" id="KW-1185">Reference proteome</keyword>
<dbReference type="KEGG" id="bbd:Belba_0073"/>
<feature type="transmembrane region" description="Helical" evidence="1">
    <location>
        <begin position="7"/>
        <end position="25"/>
    </location>
</feature>
<reference evidence="3" key="1">
    <citation type="submission" date="2012-06" db="EMBL/GenBank/DDBJ databases">
        <title>The complete genome of Belliella baltica DSM 15883.</title>
        <authorList>
            <person name="Lucas S."/>
            <person name="Copeland A."/>
            <person name="Lapidus A."/>
            <person name="Goodwin L."/>
            <person name="Pitluck S."/>
            <person name="Peters L."/>
            <person name="Mikhailova N."/>
            <person name="Davenport K."/>
            <person name="Kyrpides N."/>
            <person name="Mavromatis K."/>
            <person name="Pagani I."/>
            <person name="Ivanova N."/>
            <person name="Ovchinnikova G."/>
            <person name="Zeytun A."/>
            <person name="Detter J.C."/>
            <person name="Han C."/>
            <person name="Land M."/>
            <person name="Hauser L."/>
            <person name="Markowitz V."/>
            <person name="Cheng J.-F."/>
            <person name="Hugenholtz P."/>
            <person name="Woyke T."/>
            <person name="Wu D."/>
            <person name="Tindall B."/>
            <person name="Pomrenke H."/>
            <person name="Brambilla E."/>
            <person name="Klenk H.-P."/>
            <person name="Eisen J.A."/>
        </authorList>
    </citation>
    <scope>NUCLEOTIDE SEQUENCE [LARGE SCALE GENOMIC DNA]</scope>
    <source>
        <strain evidence="3">DSM 15883 / CIP 108006 / LMG 21964 / BA134</strain>
    </source>
</reference>
<sequence>MIKVKNIIINTLLIFIGIVLVDFLIEVLYRGTDYQTWLVYITDLRVWLTRLLISIALAFYNLFRKKKREEIQKAD</sequence>
<dbReference type="RefSeq" id="WP_014770761.1">
    <property type="nucleotide sequence ID" value="NC_018010.1"/>
</dbReference>
<feature type="transmembrane region" description="Helical" evidence="1">
    <location>
        <begin position="45"/>
        <end position="63"/>
    </location>
</feature>
<keyword evidence="1" id="KW-0472">Membrane</keyword>
<evidence type="ECO:0000313" key="3">
    <source>
        <dbReference type="Proteomes" id="UP000006050"/>
    </source>
</evidence>